<keyword evidence="4" id="KW-0547">Nucleotide-binding</keyword>
<evidence type="ECO:0000259" key="9">
    <source>
        <dbReference type="PROSITE" id="PS50011"/>
    </source>
</evidence>
<organism evidence="10 11">
    <name type="scientific">Monoraphidium neglectum</name>
    <dbReference type="NCBI Taxonomy" id="145388"/>
    <lineage>
        <taxon>Eukaryota</taxon>
        <taxon>Viridiplantae</taxon>
        <taxon>Chlorophyta</taxon>
        <taxon>core chlorophytes</taxon>
        <taxon>Chlorophyceae</taxon>
        <taxon>CS clade</taxon>
        <taxon>Sphaeropleales</taxon>
        <taxon>Selenastraceae</taxon>
        <taxon>Monoraphidium</taxon>
    </lineage>
</organism>
<protein>
    <recommendedName>
        <fullName evidence="1">non-specific serine/threonine protein kinase</fullName>
        <ecNumber evidence="1">2.7.11.1</ecNumber>
    </recommendedName>
</protein>
<dbReference type="KEGG" id="mng:MNEG_2359"/>
<evidence type="ECO:0000313" key="10">
    <source>
        <dbReference type="EMBL" id="KIZ05598.1"/>
    </source>
</evidence>
<keyword evidence="11" id="KW-1185">Reference proteome</keyword>
<dbReference type="InterPro" id="IPR008271">
    <property type="entry name" value="Ser/Thr_kinase_AS"/>
</dbReference>
<keyword evidence="5" id="KW-0418">Kinase</keyword>
<dbReference type="GO" id="GO:0005524">
    <property type="term" value="F:ATP binding"/>
    <property type="evidence" value="ECO:0007669"/>
    <property type="project" value="UniProtKB-KW"/>
</dbReference>
<accession>A0A0D2K5C5</accession>
<comment type="catalytic activity">
    <reaction evidence="7">
        <text>L-threonyl-[protein] + ATP = O-phospho-L-threonyl-[protein] + ADP + H(+)</text>
        <dbReference type="Rhea" id="RHEA:46608"/>
        <dbReference type="Rhea" id="RHEA-COMP:11060"/>
        <dbReference type="Rhea" id="RHEA-COMP:11605"/>
        <dbReference type="ChEBI" id="CHEBI:15378"/>
        <dbReference type="ChEBI" id="CHEBI:30013"/>
        <dbReference type="ChEBI" id="CHEBI:30616"/>
        <dbReference type="ChEBI" id="CHEBI:61977"/>
        <dbReference type="ChEBI" id="CHEBI:456216"/>
        <dbReference type="EC" id="2.7.11.1"/>
    </reaction>
</comment>
<dbReference type="PANTHER" id="PTHR24356:SF1">
    <property type="entry name" value="SERINE_THREONINE-PROTEIN KINASE GREATWALL"/>
    <property type="match status" value="1"/>
</dbReference>
<dbReference type="InterPro" id="IPR011009">
    <property type="entry name" value="Kinase-like_dom_sf"/>
</dbReference>
<sequence>MFSAEALFNAGAVLGAGGEGEVRRVLLGGKEYAVKRYNEDSWAAEFSLRRELESPWLAVPLAVNQGAQYAYALMELAAGDLQQAITSLHAAQAGSHEGGGGLMEPDAFRAVAAELVAALGALHSRRVRHADFKPANILVTQNNHLRIADFGLARAMTQHAFTCGTQFVMAPEQCASSTLVMTSLRMWLLDMAYWLGWGGDHRPVDVWALGVSMLMLFRPDEAGELVQSAQRRRPSWHGKCKLLPAWLPADLADLIFGAMLVRQPGRRLTVEQIKHHPFFAGVDWPAVEAHKVPLPLDLVALAAAARNNSDVVGQSAGC</sequence>
<dbReference type="Proteomes" id="UP000054498">
    <property type="component" value="Unassembled WGS sequence"/>
</dbReference>
<dbReference type="OrthoDB" id="524379at2759"/>
<evidence type="ECO:0000256" key="8">
    <source>
        <dbReference type="ARBA" id="ARBA00048679"/>
    </source>
</evidence>
<dbReference type="InterPro" id="IPR000719">
    <property type="entry name" value="Prot_kinase_dom"/>
</dbReference>
<dbReference type="RefSeq" id="XP_013904617.1">
    <property type="nucleotide sequence ID" value="XM_014049163.1"/>
</dbReference>
<evidence type="ECO:0000256" key="6">
    <source>
        <dbReference type="ARBA" id="ARBA00022840"/>
    </source>
</evidence>
<name>A0A0D2K5C5_9CHLO</name>
<dbReference type="PROSITE" id="PS50011">
    <property type="entry name" value="PROTEIN_KINASE_DOM"/>
    <property type="match status" value="1"/>
</dbReference>
<keyword evidence="2" id="KW-0723">Serine/threonine-protein kinase</keyword>
<dbReference type="GO" id="GO:0004674">
    <property type="term" value="F:protein serine/threonine kinase activity"/>
    <property type="evidence" value="ECO:0007669"/>
    <property type="project" value="UniProtKB-KW"/>
</dbReference>
<proteinExistence type="predicted"/>
<dbReference type="EMBL" id="KK100484">
    <property type="protein sequence ID" value="KIZ05598.1"/>
    <property type="molecule type" value="Genomic_DNA"/>
</dbReference>
<dbReference type="GeneID" id="25735237"/>
<dbReference type="PANTHER" id="PTHR24356">
    <property type="entry name" value="SERINE/THREONINE-PROTEIN KINASE"/>
    <property type="match status" value="1"/>
</dbReference>
<dbReference type="AlphaFoldDB" id="A0A0D2K5C5"/>
<comment type="catalytic activity">
    <reaction evidence="8">
        <text>L-seryl-[protein] + ATP = O-phospho-L-seryl-[protein] + ADP + H(+)</text>
        <dbReference type="Rhea" id="RHEA:17989"/>
        <dbReference type="Rhea" id="RHEA-COMP:9863"/>
        <dbReference type="Rhea" id="RHEA-COMP:11604"/>
        <dbReference type="ChEBI" id="CHEBI:15378"/>
        <dbReference type="ChEBI" id="CHEBI:29999"/>
        <dbReference type="ChEBI" id="CHEBI:30616"/>
        <dbReference type="ChEBI" id="CHEBI:83421"/>
        <dbReference type="ChEBI" id="CHEBI:456216"/>
        <dbReference type="EC" id="2.7.11.1"/>
    </reaction>
</comment>
<gene>
    <name evidence="10" type="ORF">MNEG_2359</name>
</gene>
<dbReference type="SUPFAM" id="SSF56112">
    <property type="entry name" value="Protein kinase-like (PK-like)"/>
    <property type="match status" value="1"/>
</dbReference>
<evidence type="ECO:0000256" key="7">
    <source>
        <dbReference type="ARBA" id="ARBA00047899"/>
    </source>
</evidence>
<evidence type="ECO:0000256" key="3">
    <source>
        <dbReference type="ARBA" id="ARBA00022679"/>
    </source>
</evidence>
<dbReference type="EC" id="2.7.11.1" evidence="1"/>
<dbReference type="Pfam" id="PF00069">
    <property type="entry name" value="Pkinase"/>
    <property type="match status" value="1"/>
</dbReference>
<feature type="domain" description="Protein kinase" evidence="9">
    <location>
        <begin position="8"/>
        <end position="279"/>
    </location>
</feature>
<dbReference type="InterPro" id="IPR050236">
    <property type="entry name" value="Ser_Thr_kinase_AGC"/>
</dbReference>
<dbReference type="Gene3D" id="1.10.510.10">
    <property type="entry name" value="Transferase(Phosphotransferase) domain 1"/>
    <property type="match status" value="1"/>
</dbReference>
<reference evidence="10 11" key="1">
    <citation type="journal article" date="2013" name="BMC Genomics">
        <title>Reconstruction of the lipid metabolism for the microalga Monoraphidium neglectum from its genome sequence reveals characteristics suitable for biofuel production.</title>
        <authorList>
            <person name="Bogen C."/>
            <person name="Al-Dilaimi A."/>
            <person name="Albersmeier A."/>
            <person name="Wichmann J."/>
            <person name="Grundmann M."/>
            <person name="Rupp O."/>
            <person name="Lauersen K.J."/>
            <person name="Blifernez-Klassen O."/>
            <person name="Kalinowski J."/>
            <person name="Goesmann A."/>
            <person name="Mussgnug J.H."/>
            <person name="Kruse O."/>
        </authorList>
    </citation>
    <scope>NUCLEOTIDE SEQUENCE [LARGE SCALE GENOMIC DNA]</scope>
    <source>
        <strain evidence="10 11">SAG 48.87</strain>
    </source>
</reference>
<evidence type="ECO:0000256" key="2">
    <source>
        <dbReference type="ARBA" id="ARBA00022527"/>
    </source>
</evidence>
<evidence type="ECO:0000256" key="4">
    <source>
        <dbReference type="ARBA" id="ARBA00022741"/>
    </source>
</evidence>
<evidence type="ECO:0000256" key="1">
    <source>
        <dbReference type="ARBA" id="ARBA00012513"/>
    </source>
</evidence>
<dbReference type="PROSITE" id="PS00108">
    <property type="entry name" value="PROTEIN_KINASE_ST"/>
    <property type="match status" value="1"/>
</dbReference>
<keyword evidence="6" id="KW-0067">ATP-binding</keyword>
<evidence type="ECO:0000256" key="5">
    <source>
        <dbReference type="ARBA" id="ARBA00022777"/>
    </source>
</evidence>
<dbReference type="STRING" id="145388.A0A0D2K5C5"/>
<keyword evidence="3" id="KW-0808">Transferase</keyword>
<evidence type="ECO:0000313" key="11">
    <source>
        <dbReference type="Proteomes" id="UP000054498"/>
    </source>
</evidence>